<sequence length="162" mass="17362">MTQLLAALSTAPVTLQQAGLDQASGDFGDLDALEILLEYAPLTYPPYMLAGIGLAMAVLCGLTFAKMIQNRLEGWKQDRLALLPISNLETTLPYAGLVIGVTLFIGASLQVFGFAAGAALLVAFVLSLLTGGALWVQLERLMAQVQDGTFRAVDFDNFDQFF</sequence>
<organism evidence="2 3">
    <name type="scientific">Cyanobium gracile UHCC 0281</name>
    <dbReference type="NCBI Taxonomy" id="3110309"/>
    <lineage>
        <taxon>Bacteria</taxon>
        <taxon>Bacillati</taxon>
        <taxon>Cyanobacteriota</taxon>
        <taxon>Cyanophyceae</taxon>
        <taxon>Synechococcales</taxon>
        <taxon>Prochlorococcaceae</taxon>
        <taxon>Cyanobium</taxon>
    </lineage>
</organism>
<accession>A0ABU5T064</accession>
<keyword evidence="1" id="KW-0472">Membrane</keyword>
<keyword evidence="1" id="KW-0812">Transmembrane</keyword>
<reference evidence="2 3" key="1">
    <citation type="submission" date="2023-12" db="EMBL/GenBank/DDBJ databases">
        <title>Baltic Sea Cyanobacteria.</title>
        <authorList>
            <person name="Delbaje E."/>
            <person name="Fewer D.P."/>
            <person name="Shishido T.K."/>
        </authorList>
    </citation>
    <scope>NUCLEOTIDE SEQUENCE [LARGE SCALE GENOMIC DNA]</scope>
    <source>
        <strain evidence="2 3">UHCC 0281</strain>
    </source>
</reference>
<protein>
    <submittedName>
        <fullName evidence="2">Uncharacterized protein</fullName>
    </submittedName>
</protein>
<dbReference type="EMBL" id="JAYGHY010000106">
    <property type="protein sequence ID" value="MEA5444134.1"/>
    <property type="molecule type" value="Genomic_DNA"/>
</dbReference>
<proteinExistence type="predicted"/>
<evidence type="ECO:0000256" key="1">
    <source>
        <dbReference type="SAM" id="Phobius"/>
    </source>
</evidence>
<dbReference type="Proteomes" id="UP001302329">
    <property type="component" value="Unassembled WGS sequence"/>
</dbReference>
<keyword evidence="3" id="KW-1185">Reference proteome</keyword>
<name>A0ABU5T064_9CYAN</name>
<dbReference type="RefSeq" id="WP_323358067.1">
    <property type="nucleotide sequence ID" value="NZ_JAYGHY010000106.1"/>
</dbReference>
<feature type="transmembrane region" description="Helical" evidence="1">
    <location>
        <begin position="111"/>
        <end position="136"/>
    </location>
</feature>
<comment type="caution">
    <text evidence="2">The sequence shown here is derived from an EMBL/GenBank/DDBJ whole genome shotgun (WGS) entry which is preliminary data.</text>
</comment>
<gene>
    <name evidence="2" type="ORF">VB739_16380</name>
</gene>
<feature type="transmembrane region" description="Helical" evidence="1">
    <location>
        <begin position="47"/>
        <end position="68"/>
    </location>
</feature>
<evidence type="ECO:0000313" key="2">
    <source>
        <dbReference type="EMBL" id="MEA5444134.1"/>
    </source>
</evidence>
<evidence type="ECO:0000313" key="3">
    <source>
        <dbReference type="Proteomes" id="UP001302329"/>
    </source>
</evidence>
<feature type="transmembrane region" description="Helical" evidence="1">
    <location>
        <begin position="80"/>
        <end position="105"/>
    </location>
</feature>
<keyword evidence="1" id="KW-1133">Transmembrane helix</keyword>